<dbReference type="STRING" id="1095629.A0A0C9X242"/>
<sequence>MPRVSLLPPPPPSSDKPDKGRIDATGVEQLRRSLVRPNEALRVSKDTPGTTSRLDQFTESLQQLLQFSDEKSMPEFYLQKPGCHEDPFTHGSEEQQVSGRLYFHCAPHQSPDLNLNSTEQRKGLDSTFGGPPQSVAATWTPHLPPSPPALPGLPWPLAGEKKPAVAFSSDPFTNFKLGPNTQAISGPSLLVDQILSLSEAASVAEFVETKLAGDTSAFLPEANTGTDAPSEGGYIPRAQRYTSLPALISTCPTQELPAQQSNPFHSRICFLPRRYQYLTRPSELVANGRAQTFLGIVQFNPITTESLQQLLDFSRLSDEQCIKAHFDVVANALLRDFHVVLKCENVETEFHILELEFYLQKAGCHEDPYTHGGEEQKYFHRPPRRSADSNRSATSLTDYYRGGSRKGMDVTIGDPSSFITTTSPYFAHSTTTPSAPGPSDLSPSQEIPPLPRGGILLRSIRKLGPKPQVISGLSLLVNQILLLSGAASISELVETKWAGERTVFLHSANPADTPSFKLYLKYSPSNRHSPGLKIYNSPRIGLDLSHPGTTSPEVKPLHSRIRFLPKRYRYFTNPSKLVANGRTQTFLGVLYSCISSDVNQSLKDQKVLAEVVRLSGVKEGTVTRYIVDNATGRRGAQGLWRVLLGQRLRARRQLI</sequence>
<evidence type="ECO:0000256" key="1">
    <source>
        <dbReference type="SAM" id="MobiDB-lite"/>
    </source>
</evidence>
<evidence type="ECO:0000313" key="3">
    <source>
        <dbReference type="Proteomes" id="UP000054477"/>
    </source>
</evidence>
<proteinExistence type="predicted"/>
<dbReference type="HOGENOM" id="CLU_418594_0_0_1"/>
<dbReference type="EMBL" id="KN839144">
    <property type="protein sequence ID" value="KIJ90607.1"/>
    <property type="molecule type" value="Genomic_DNA"/>
</dbReference>
<protein>
    <submittedName>
        <fullName evidence="2">Unplaced genomic scaffold K443scaffold_609, whole genome shotgun sequence</fullName>
    </submittedName>
</protein>
<organism evidence="2 3">
    <name type="scientific">Laccaria amethystina LaAM-08-1</name>
    <dbReference type="NCBI Taxonomy" id="1095629"/>
    <lineage>
        <taxon>Eukaryota</taxon>
        <taxon>Fungi</taxon>
        <taxon>Dikarya</taxon>
        <taxon>Basidiomycota</taxon>
        <taxon>Agaricomycotina</taxon>
        <taxon>Agaricomycetes</taxon>
        <taxon>Agaricomycetidae</taxon>
        <taxon>Agaricales</taxon>
        <taxon>Agaricineae</taxon>
        <taxon>Hydnangiaceae</taxon>
        <taxon>Laccaria</taxon>
    </lineage>
</organism>
<dbReference type="OrthoDB" id="16851at2759"/>
<feature type="region of interest" description="Disordered" evidence="1">
    <location>
        <begin position="370"/>
        <end position="400"/>
    </location>
</feature>
<reference evidence="3" key="2">
    <citation type="submission" date="2015-01" db="EMBL/GenBank/DDBJ databases">
        <title>Evolutionary Origins and Diversification of the Mycorrhizal Mutualists.</title>
        <authorList>
            <consortium name="DOE Joint Genome Institute"/>
            <consortium name="Mycorrhizal Genomics Consortium"/>
            <person name="Kohler A."/>
            <person name="Kuo A."/>
            <person name="Nagy L.G."/>
            <person name="Floudas D."/>
            <person name="Copeland A."/>
            <person name="Barry K.W."/>
            <person name="Cichocki N."/>
            <person name="Veneault-Fourrey C."/>
            <person name="LaButti K."/>
            <person name="Lindquist E.A."/>
            <person name="Lipzen A."/>
            <person name="Lundell T."/>
            <person name="Morin E."/>
            <person name="Murat C."/>
            <person name="Riley R."/>
            <person name="Ohm R."/>
            <person name="Sun H."/>
            <person name="Tunlid A."/>
            <person name="Henrissat B."/>
            <person name="Grigoriev I.V."/>
            <person name="Hibbett D.S."/>
            <person name="Martin F."/>
        </authorList>
    </citation>
    <scope>NUCLEOTIDE SEQUENCE [LARGE SCALE GENOMIC DNA]</scope>
    <source>
        <strain evidence="3">LaAM-08-1</strain>
    </source>
</reference>
<dbReference type="Proteomes" id="UP000054477">
    <property type="component" value="Unassembled WGS sequence"/>
</dbReference>
<reference evidence="2 3" key="1">
    <citation type="submission" date="2014-04" db="EMBL/GenBank/DDBJ databases">
        <authorList>
            <consortium name="DOE Joint Genome Institute"/>
            <person name="Kuo A."/>
            <person name="Kohler A."/>
            <person name="Nagy L.G."/>
            <person name="Floudas D."/>
            <person name="Copeland A."/>
            <person name="Barry K.W."/>
            <person name="Cichocki N."/>
            <person name="Veneault-Fourrey C."/>
            <person name="LaButti K."/>
            <person name="Lindquist E.A."/>
            <person name="Lipzen A."/>
            <person name="Lundell T."/>
            <person name="Morin E."/>
            <person name="Murat C."/>
            <person name="Sun H."/>
            <person name="Tunlid A."/>
            <person name="Henrissat B."/>
            <person name="Grigoriev I.V."/>
            <person name="Hibbett D.S."/>
            <person name="Martin F."/>
            <person name="Nordberg H.P."/>
            <person name="Cantor M.N."/>
            <person name="Hua S.X."/>
        </authorList>
    </citation>
    <scope>NUCLEOTIDE SEQUENCE [LARGE SCALE GENOMIC DNA]</scope>
    <source>
        <strain evidence="2 3">LaAM-08-1</strain>
    </source>
</reference>
<keyword evidence="3" id="KW-1185">Reference proteome</keyword>
<accession>A0A0C9X242</accession>
<feature type="region of interest" description="Disordered" evidence="1">
    <location>
        <begin position="1"/>
        <end position="22"/>
    </location>
</feature>
<name>A0A0C9X242_9AGAR</name>
<dbReference type="AlphaFoldDB" id="A0A0C9X242"/>
<gene>
    <name evidence="2" type="ORF">K443DRAFT_15073</name>
</gene>
<evidence type="ECO:0000313" key="2">
    <source>
        <dbReference type="EMBL" id="KIJ90607.1"/>
    </source>
</evidence>